<organism evidence="1 2">
    <name type="scientific">Elysia chlorotica</name>
    <name type="common">Eastern emerald elysia</name>
    <name type="synonym">Sea slug</name>
    <dbReference type="NCBI Taxonomy" id="188477"/>
    <lineage>
        <taxon>Eukaryota</taxon>
        <taxon>Metazoa</taxon>
        <taxon>Spiralia</taxon>
        <taxon>Lophotrochozoa</taxon>
        <taxon>Mollusca</taxon>
        <taxon>Gastropoda</taxon>
        <taxon>Heterobranchia</taxon>
        <taxon>Euthyneura</taxon>
        <taxon>Panpulmonata</taxon>
        <taxon>Sacoglossa</taxon>
        <taxon>Placobranchoidea</taxon>
        <taxon>Plakobranchidae</taxon>
        <taxon>Elysia</taxon>
    </lineage>
</organism>
<feature type="non-terminal residue" evidence="1">
    <location>
        <position position="1"/>
    </location>
</feature>
<gene>
    <name evidence="1" type="ORF">EGW08_019897</name>
</gene>
<reference evidence="1 2" key="1">
    <citation type="submission" date="2019-01" db="EMBL/GenBank/DDBJ databases">
        <title>A draft genome assembly of the solar-powered sea slug Elysia chlorotica.</title>
        <authorList>
            <person name="Cai H."/>
            <person name="Li Q."/>
            <person name="Fang X."/>
            <person name="Li J."/>
            <person name="Curtis N.E."/>
            <person name="Altenburger A."/>
            <person name="Shibata T."/>
            <person name="Feng M."/>
            <person name="Maeda T."/>
            <person name="Schwartz J.A."/>
            <person name="Shigenobu S."/>
            <person name="Lundholm N."/>
            <person name="Nishiyama T."/>
            <person name="Yang H."/>
            <person name="Hasebe M."/>
            <person name="Li S."/>
            <person name="Pierce S.K."/>
            <person name="Wang J."/>
        </authorList>
    </citation>
    <scope>NUCLEOTIDE SEQUENCE [LARGE SCALE GENOMIC DNA]</scope>
    <source>
        <strain evidence="1">EC2010</strain>
        <tissue evidence="1">Whole organism of an adult</tissue>
    </source>
</reference>
<evidence type="ECO:0000313" key="2">
    <source>
        <dbReference type="Proteomes" id="UP000271974"/>
    </source>
</evidence>
<dbReference type="AlphaFoldDB" id="A0A433ST66"/>
<protein>
    <submittedName>
        <fullName evidence="1">Uncharacterized protein</fullName>
    </submittedName>
</protein>
<proteinExistence type="predicted"/>
<keyword evidence="2" id="KW-1185">Reference proteome</keyword>
<dbReference type="EMBL" id="RQTK01001078">
    <property type="protein sequence ID" value="RUS72339.1"/>
    <property type="molecule type" value="Genomic_DNA"/>
</dbReference>
<evidence type="ECO:0000313" key="1">
    <source>
        <dbReference type="EMBL" id="RUS72339.1"/>
    </source>
</evidence>
<accession>A0A433ST66</accession>
<comment type="caution">
    <text evidence="1">The sequence shown here is derived from an EMBL/GenBank/DDBJ whole genome shotgun (WGS) entry which is preliminary data.</text>
</comment>
<sequence length="126" mass="14650">KIYFYIQYCAWATRLVPLSQTRRHTTDTRAQQAHISKINKEESPHTILSLPRDIQLSLVQFLHKYMILGSCVLYLSDPVNNQTCYHNLKIAISTSDFKIKIAMLLDPFKIVNFTLFGTLDFFPQVL</sequence>
<name>A0A433ST66_ELYCH</name>
<dbReference type="Proteomes" id="UP000271974">
    <property type="component" value="Unassembled WGS sequence"/>
</dbReference>